<dbReference type="Proteomes" id="UP001303473">
    <property type="component" value="Unassembled WGS sequence"/>
</dbReference>
<evidence type="ECO:0000313" key="3">
    <source>
        <dbReference type="EMBL" id="KAK3946336.1"/>
    </source>
</evidence>
<accession>A0AAN6NIA6</accession>
<dbReference type="InterPro" id="IPR036305">
    <property type="entry name" value="RGS_sf"/>
</dbReference>
<evidence type="ECO:0000256" key="2">
    <source>
        <dbReference type="SAM" id="Phobius"/>
    </source>
</evidence>
<feature type="region of interest" description="Disordered" evidence="1">
    <location>
        <begin position="119"/>
        <end position="160"/>
    </location>
</feature>
<evidence type="ECO:0000313" key="4">
    <source>
        <dbReference type="Proteomes" id="UP001303473"/>
    </source>
</evidence>
<protein>
    <recommendedName>
        <fullName evidence="5">RGS domain-containing protein</fullName>
    </recommendedName>
</protein>
<evidence type="ECO:0000256" key="1">
    <source>
        <dbReference type="SAM" id="MobiDB-lite"/>
    </source>
</evidence>
<feature type="transmembrane region" description="Helical" evidence="2">
    <location>
        <begin position="452"/>
        <end position="474"/>
    </location>
</feature>
<dbReference type="EMBL" id="MU853752">
    <property type="protein sequence ID" value="KAK3946336.1"/>
    <property type="molecule type" value="Genomic_DNA"/>
</dbReference>
<dbReference type="AlphaFoldDB" id="A0AAN6NIA6"/>
<feature type="transmembrane region" description="Helical" evidence="2">
    <location>
        <begin position="260"/>
        <end position="282"/>
    </location>
</feature>
<dbReference type="SUPFAM" id="SSF48097">
    <property type="entry name" value="Regulator of G-protein signaling, RGS"/>
    <property type="match status" value="1"/>
</dbReference>
<dbReference type="PANTHER" id="PTHR39466:SF1">
    <property type="entry name" value="RGS DOMAIN-CONTAINING PROTEIN"/>
    <property type="match status" value="1"/>
</dbReference>
<gene>
    <name evidence="3" type="ORF">QBC46DRAFT_415328</name>
</gene>
<dbReference type="PANTHER" id="PTHR39466">
    <property type="entry name" value="RGS DOMAIN-CONTAINING PROTEIN"/>
    <property type="match status" value="1"/>
</dbReference>
<keyword evidence="4" id="KW-1185">Reference proteome</keyword>
<comment type="caution">
    <text evidence="3">The sequence shown here is derived from an EMBL/GenBank/DDBJ whole genome shotgun (WGS) entry which is preliminary data.</text>
</comment>
<sequence>MSDFDQLAVEQGNGSPSEKIPAELAFEEVVKNRTAPPCSLNDFMDYLLYVEHNAECLQFFLWYCDYIQRWSKLLPRQKALSPVWDPDKARRSARFITYSHKRARSDKMSKILSIMEMNQPPTQQMTDEPQEEGGSSSSRKSTSSSRSSRTSSSSSSSYASSILSPTESVKADWQPFTIQPFRDEVTRIGRHYLADSAPRQLDSRLLNSKDRQNCLQAVQHTTHPSALLPAFMATEAHLRSHSHPNFVRWSRANSNRSRIIFLRLLSTFLILTGLALDITLILSRQSHFLRILCLILWWPGSTVLLSSLRGVCVFLHFHGARQLRPWEQAFDGSDEEKGVVQVQVDVDVDIDDMEKEKEKDYGFHRQHSRKDTAASNLTTNTTVSVSSVSSRVDPLRKASLQTFGPRNDDHNSPEWSWVKLYGQKPMLQRVYEKEAETVAVQNKGIRLLQDRAVFFAILWGGVVASILTVGSLFIPAGNMFL</sequence>
<keyword evidence="2" id="KW-0812">Transmembrane</keyword>
<organism evidence="3 4">
    <name type="scientific">Diplogelasinospora grovesii</name>
    <dbReference type="NCBI Taxonomy" id="303347"/>
    <lineage>
        <taxon>Eukaryota</taxon>
        <taxon>Fungi</taxon>
        <taxon>Dikarya</taxon>
        <taxon>Ascomycota</taxon>
        <taxon>Pezizomycotina</taxon>
        <taxon>Sordariomycetes</taxon>
        <taxon>Sordariomycetidae</taxon>
        <taxon>Sordariales</taxon>
        <taxon>Diplogelasinosporaceae</taxon>
        <taxon>Diplogelasinospora</taxon>
    </lineage>
</organism>
<name>A0AAN6NIA6_9PEZI</name>
<feature type="compositionally biased region" description="Low complexity" evidence="1">
    <location>
        <begin position="135"/>
        <end position="160"/>
    </location>
</feature>
<keyword evidence="2" id="KW-0472">Membrane</keyword>
<evidence type="ECO:0008006" key="5">
    <source>
        <dbReference type="Google" id="ProtNLM"/>
    </source>
</evidence>
<proteinExistence type="predicted"/>
<feature type="transmembrane region" description="Helical" evidence="2">
    <location>
        <begin position="288"/>
        <end position="315"/>
    </location>
</feature>
<reference evidence="4" key="1">
    <citation type="journal article" date="2023" name="Mol. Phylogenet. Evol.">
        <title>Genome-scale phylogeny and comparative genomics of the fungal order Sordariales.</title>
        <authorList>
            <person name="Hensen N."/>
            <person name="Bonometti L."/>
            <person name="Westerberg I."/>
            <person name="Brannstrom I.O."/>
            <person name="Guillou S."/>
            <person name="Cros-Aarteil S."/>
            <person name="Calhoun S."/>
            <person name="Haridas S."/>
            <person name="Kuo A."/>
            <person name="Mondo S."/>
            <person name="Pangilinan J."/>
            <person name="Riley R."/>
            <person name="LaButti K."/>
            <person name="Andreopoulos B."/>
            <person name="Lipzen A."/>
            <person name="Chen C."/>
            <person name="Yan M."/>
            <person name="Daum C."/>
            <person name="Ng V."/>
            <person name="Clum A."/>
            <person name="Steindorff A."/>
            <person name="Ohm R.A."/>
            <person name="Martin F."/>
            <person name="Silar P."/>
            <person name="Natvig D.O."/>
            <person name="Lalanne C."/>
            <person name="Gautier V."/>
            <person name="Ament-Velasquez S.L."/>
            <person name="Kruys A."/>
            <person name="Hutchinson M.I."/>
            <person name="Powell A.J."/>
            <person name="Barry K."/>
            <person name="Miller A.N."/>
            <person name="Grigoriev I.V."/>
            <person name="Debuchy R."/>
            <person name="Gladieux P."/>
            <person name="Hiltunen Thoren M."/>
            <person name="Johannesson H."/>
        </authorList>
    </citation>
    <scope>NUCLEOTIDE SEQUENCE [LARGE SCALE GENOMIC DNA]</scope>
    <source>
        <strain evidence="4">CBS 340.73</strain>
    </source>
</reference>
<keyword evidence="2" id="KW-1133">Transmembrane helix</keyword>